<comment type="caution">
    <text evidence="1">The sequence shown here is derived from an EMBL/GenBank/DDBJ whole genome shotgun (WGS) entry which is preliminary data.</text>
</comment>
<dbReference type="RefSeq" id="WP_379830370.1">
    <property type="nucleotide sequence ID" value="NZ_JBHUHU010000003.1"/>
</dbReference>
<accession>A0ABW4XVV5</accession>
<name>A0ABW4XVV5_9FLAO</name>
<gene>
    <name evidence="1" type="ORF">ACFSJE_07510</name>
</gene>
<protein>
    <submittedName>
        <fullName evidence="1">DUF748 domain-containing protein</fullName>
    </submittedName>
</protein>
<dbReference type="EMBL" id="JBHUHU010000003">
    <property type="protein sequence ID" value="MFD2099612.1"/>
    <property type="molecule type" value="Genomic_DNA"/>
</dbReference>
<dbReference type="InterPro" id="IPR008023">
    <property type="entry name" value="DUF748"/>
</dbReference>
<proteinExistence type="predicted"/>
<reference evidence="2" key="1">
    <citation type="journal article" date="2019" name="Int. J. Syst. Evol. Microbiol.">
        <title>The Global Catalogue of Microorganisms (GCM) 10K type strain sequencing project: providing services to taxonomists for standard genome sequencing and annotation.</title>
        <authorList>
            <consortium name="The Broad Institute Genomics Platform"/>
            <consortium name="The Broad Institute Genome Sequencing Center for Infectious Disease"/>
            <person name="Wu L."/>
            <person name="Ma J."/>
        </authorList>
    </citation>
    <scope>NUCLEOTIDE SEQUENCE [LARGE SCALE GENOMIC DNA]</scope>
    <source>
        <strain evidence="2">JCM 3389</strain>
    </source>
</reference>
<evidence type="ECO:0000313" key="2">
    <source>
        <dbReference type="Proteomes" id="UP001597342"/>
    </source>
</evidence>
<organism evidence="1 2">
    <name type="scientific">Flagellimonas iocasae</name>
    <dbReference type="NCBI Taxonomy" id="2055905"/>
    <lineage>
        <taxon>Bacteria</taxon>
        <taxon>Pseudomonadati</taxon>
        <taxon>Bacteroidota</taxon>
        <taxon>Flavobacteriia</taxon>
        <taxon>Flavobacteriales</taxon>
        <taxon>Flavobacteriaceae</taxon>
        <taxon>Flagellimonas</taxon>
    </lineage>
</organism>
<keyword evidence="2" id="KW-1185">Reference proteome</keyword>
<sequence>MAAQRKRMYKRKRFLVPAIIIVLLVAFRLVLPYIVKNYVNKVLADIPGYYGQVEDIDLSLITGAYTIDQLYLNKVNADTEIPFLNFERTNISIEWSSLFKGKIVSEINMTRPSLIYVFEDQQKETPEDADIDDWTKALTDLVPIDINKLEIHDGKVAFVQLTADPNIDLHLNQIELYATNLRNVERTGERLPSDLVADAVSIGEGNLHLEGKMDLVKQIPDMDLALSLENANVTALNDFTDHYAGIDFDKGEFNFYGEMAIADGYLQGSLKPIIKDAKLIGKDDAFLETLWEGFVGFFKFILKNHKENTLATKVPIEGDLNDVRTKTWPTVTNIFRNAWIKAFKGIIDDDIDFTDVQKTAKEKESKNKKKDKD</sequence>
<dbReference type="Pfam" id="PF05359">
    <property type="entry name" value="DUF748"/>
    <property type="match status" value="2"/>
</dbReference>
<dbReference type="Proteomes" id="UP001597342">
    <property type="component" value="Unassembled WGS sequence"/>
</dbReference>
<evidence type="ECO:0000313" key="1">
    <source>
        <dbReference type="EMBL" id="MFD2099612.1"/>
    </source>
</evidence>